<dbReference type="GO" id="GO:0005654">
    <property type="term" value="C:nucleoplasm"/>
    <property type="evidence" value="ECO:0007669"/>
    <property type="project" value="TreeGrafter"/>
</dbReference>
<feature type="compositionally biased region" description="Acidic residues" evidence="4">
    <location>
        <begin position="106"/>
        <end position="119"/>
    </location>
</feature>
<dbReference type="InterPro" id="IPR006887">
    <property type="entry name" value="P4R3-like_central_dom"/>
</dbReference>
<feature type="domain" description="Serine/threonine-protein phosphatase 4 regulatory subunit 3-like central" evidence="5">
    <location>
        <begin position="177"/>
        <end position="288"/>
    </location>
</feature>
<reference evidence="8" key="1">
    <citation type="submission" date="2016-11" db="UniProtKB">
        <authorList>
            <consortium name="WormBaseParasite"/>
        </authorList>
    </citation>
    <scope>IDENTIFICATION</scope>
</reference>
<dbReference type="InterPro" id="IPR055236">
    <property type="entry name" value="EVH1_PP4R3"/>
</dbReference>
<dbReference type="Pfam" id="PF04802">
    <property type="entry name" value="PP4R3"/>
    <property type="match status" value="1"/>
</dbReference>
<evidence type="ECO:0000256" key="3">
    <source>
        <dbReference type="ARBA" id="ARBA00023242"/>
    </source>
</evidence>
<feature type="region of interest" description="Disordered" evidence="4">
    <location>
        <begin position="103"/>
        <end position="122"/>
    </location>
</feature>
<dbReference type="InterPro" id="IPR051137">
    <property type="entry name" value="PP4R3-like"/>
</dbReference>
<dbReference type="Proteomes" id="UP000095280">
    <property type="component" value="Unplaced"/>
</dbReference>
<dbReference type="PANTHER" id="PTHR23318">
    <property type="entry name" value="ATP SYNTHASE GAMMA-RELATED"/>
    <property type="match status" value="1"/>
</dbReference>
<dbReference type="AlphaFoldDB" id="A0A1I8FCE8"/>
<evidence type="ECO:0000256" key="1">
    <source>
        <dbReference type="ARBA" id="ARBA00004123"/>
    </source>
</evidence>
<dbReference type="InterPro" id="IPR011993">
    <property type="entry name" value="PH-like_dom_sf"/>
</dbReference>
<dbReference type="GO" id="GO:0030289">
    <property type="term" value="C:protein phosphatase 4 complex"/>
    <property type="evidence" value="ECO:0007669"/>
    <property type="project" value="TreeGrafter"/>
</dbReference>
<keyword evidence="3" id="KW-0539">Nucleus</keyword>
<dbReference type="WBParaSite" id="maker-unitig_29050-snap-gene-0.1-mRNA-1">
    <property type="protein sequence ID" value="maker-unitig_29050-snap-gene-0.1-mRNA-1"/>
    <property type="gene ID" value="maker-unitig_29050-snap-gene-0.1"/>
</dbReference>
<feature type="domain" description="PP4R3 EVH1-like" evidence="6">
    <location>
        <begin position="47"/>
        <end position="95"/>
    </location>
</feature>
<evidence type="ECO:0000256" key="4">
    <source>
        <dbReference type="SAM" id="MobiDB-lite"/>
    </source>
</evidence>
<dbReference type="Gene3D" id="2.30.29.30">
    <property type="entry name" value="Pleckstrin-homology domain (PH domain)/Phosphotyrosine-binding domain (PTB)"/>
    <property type="match status" value="1"/>
</dbReference>
<evidence type="ECO:0000313" key="8">
    <source>
        <dbReference type="WBParaSite" id="maker-unitig_29050-snap-gene-0.1-mRNA-1"/>
    </source>
</evidence>
<comment type="subcellular location">
    <subcellularLocation>
        <location evidence="1">Nucleus</location>
    </subcellularLocation>
</comment>
<accession>A0A1I8FCE8</accession>
<evidence type="ECO:0000256" key="2">
    <source>
        <dbReference type="ARBA" id="ARBA00008809"/>
    </source>
</evidence>
<evidence type="ECO:0000259" key="5">
    <source>
        <dbReference type="Pfam" id="PF04802"/>
    </source>
</evidence>
<protein>
    <submittedName>
        <fullName evidence="8">SMK-1 domain-containing protein</fullName>
    </submittedName>
</protein>
<comment type="similarity">
    <text evidence="2">Belongs to the SMEK family.</text>
</comment>
<name>A0A1I8FCE8_9PLAT</name>
<keyword evidence="7" id="KW-1185">Reference proteome</keyword>
<proteinExistence type="inferred from homology"/>
<evidence type="ECO:0000313" key="7">
    <source>
        <dbReference type="Proteomes" id="UP000095280"/>
    </source>
</evidence>
<sequence>MAENGAATRRRWDDKGTGHVSSVFVESLNGIACWWCPRRTAPPCWSRESSRGHGLPEAAGDLIVWSEAESMDLALSFQEKDGCDEIWGKICSVQGKDPSVEITQDVVDEDNPEEGDDTESETRSLVLPPCELSWLGDLVKVVTSRPLCCPLLASVSAWSDRCSGRATCGVSAQICREEADDRKSLGQLHEVIRNIFYLNNKSVFEVMFADDVILDVIGILEVRPGQAGQGQSLGSFCSIGRVIAKSCQIQKADLRSKIHQTFRVQVHPDCILPTPACSDEHTTILNDINNFDDKDS</sequence>
<dbReference type="GO" id="GO:0072542">
    <property type="term" value="F:protein phosphatase activator activity"/>
    <property type="evidence" value="ECO:0007669"/>
    <property type="project" value="TreeGrafter"/>
</dbReference>
<dbReference type="GO" id="GO:0006974">
    <property type="term" value="P:DNA damage response"/>
    <property type="evidence" value="ECO:0007669"/>
    <property type="project" value="TreeGrafter"/>
</dbReference>
<dbReference type="Pfam" id="PF22972">
    <property type="entry name" value="EVH1_PP4R3"/>
    <property type="match status" value="1"/>
</dbReference>
<dbReference type="PANTHER" id="PTHR23318:SF0">
    <property type="entry name" value="SERINE_THREONINE-PROTEIN PHOSPHATASE 4 REGULATORY SUBUNIT 3"/>
    <property type="match status" value="1"/>
</dbReference>
<evidence type="ECO:0000259" key="6">
    <source>
        <dbReference type="Pfam" id="PF22972"/>
    </source>
</evidence>
<organism evidence="7 8">
    <name type="scientific">Macrostomum lignano</name>
    <dbReference type="NCBI Taxonomy" id="282301"/>
    <lineage>
        <taxon>Eukaryota</taxon>
        <taxon>Metazoa</taxon>
        <taxon>Spiralia</taxon>
        <taxon>Lophotrochozoa</taxon>
        <taxon>Platyhelminthes</taxon>
        <taxon>Rhabditophora</taxon>
        <taxon>Macrostomorpha</taxon>
        <taxon>Macrostomida</taxon>
        <taxon>Macrostomidae</taxon>
        <taxon>Macrostomum</taxon>
    </lineage>
</organism>